<name>A0AA43TVG0_9LECA</name>
<evidence type="ECO:0000313" key="2">
    <source>
        <dbReference type="EMBL" id="MDI1489359.1"/>
    </source>
</evidence>
<accession>A0AA43TVG0</accession>
<dbReference type="Gene3D" id="4.10.830.10">
    <property type="entry name" value="30s Ribosomal Protein S14, Chain N"/>
    <property type="match status" value="1"/>
</dbReference>
<proteinExistence type="inferred from homology"/>
<reference evidence="2" key="1">
    <citation type="journal article" date="2023" name="Genome Biol. Evol.">
        <title>First Whole Genome Sequence and Flow Cytometry Genome Size Data for the Lichen-Forming Fungus Ramalina farinacea (Ascomycota).</title>
        <authorList>
            <person name="Llewellyn T."/>
            <person name="Mian S."/>
            <person name="Hill R."/>
            <person name="Leitch I.J."/>
            <person name="Gaya E."/>
        </authorList>
    </citation>
    <scope>NUCLEOTIDE SEQUENCE</scope>
    <source>
        <strain evidence="2">LIQ254RAFAR</strain>
    </source>
</reference>
<evidence type="ECO:0000313" key="3">
    <source>
        <dbReference type="Proteomes" id="UP001161017"/>
    </source>
</evidence>
<comment type="caution">
    <text evidence="2">The sequence shown here is derived from an EMBL/GenBank/DDBJ whole genome shotgun (WGS) entry which is preliminary data.</text>
</comment>
<sequence>MSTTANVTNDATGLLKFPLMLAGALFSDTHTPIFLSDVRQCLIYDTPEPNARLIGVEYMISASLYRTLDSAERKLWHSHVFEVKSGMLILPGPATLPTHAWEVAETKEMEDVVGLYGKTYHFWQVDRGDKLPLGGPELMMSFTEEGQCPPPGFKEVVSERDQRYGIDHEQKAKKREYIKEPDIHEDADSMWFKFNADGVKERVGGAASMTDKAGLIRKYGLNICRQCFREKSQDIGFTKIIRVRETAEEKFVRKMALREEILLKG</sequence>
<dbReference type="PANTHER" id="PTHR31360">
    <property type="match status" value="1"/>
</dbReference>
<gene>
    <name evidence="2" type="ORF">OHK93_008637</name>
</gene>
<organism evidence="2 3">
    <name type="scientific">Ramalina farinacea</name>
    <dbReference type="NCBI Taxonomy" id="258253"/>
    <lineage>
        <taxon>Eukaryota</taxon>
        <taxon>Fungi</taxon>
        <taxon>Dikarya</taxon>
        <taxon>Ascomycota</taxon>
        <taxon>Pezizomycotina</taxon>
        <taxon>Lecanoromycetes</taxon>
        <taxon>OSLEUM clade</taxon>
        <taxon>Lecanoromycetidae</taxon>
        <taxon>Lecanorales</taxon>
        <taxon>Lecanorineae</taxon>
        <taxon>Ramalinaceae</taxon>
        <taxon>Ramalina</taxon>
    </lineage>
</organism>
<dbReference type="Pfam" id="PF06884">
    <property type="entry name" value="DUF1264"/>
    <property type="match status" value="1"/>
</dbReference>
<dbReference type="PANTHER" id="PTHR31360:SF0">
    <property type="entry name" value="OIL BODY-ASSOCIATED PROTEIN 1B"/>
    <property type="match status" value="1"/>
</dbReference>
<dbReference type="InterPro" id="IPR043140">
    <property type="entry name" value="Ribosomal_uS14_sf"/>
</dbReference>
<dbReference type="AlphaFoldDB" id="A0AA43TVG0"/>
<keyword evidence="3" id="KW-1185">Reference proteome</keyword>
<comment type="similarity">
    <text evidence="1">Belongs to the OBAP family.</text>
</comment>
<evidence type="ECO:0008006" key="4">
    <source>
        <dbReference type="Google" id="ProtNLM"/>
    </source>
</evidence>
<dbReference type="Proteomes" id="UP001161017">
    <property type="component" value="Unassembled WGS sequence"/>
</dbReference>
<protein>
    <recommendedName>
        <fullName evidence="4">DUF1264-domain-containing protein</fullName>
    </recommendedName>
</protein>
<dbReference type="EMBL" id="JAPUFD010000009">
    <property type="protein sequence ID" value="MDI1489359.1"/>
    <property type="molecule type" value="Genomic_DNA"/>
</dbReference>
<evidence type="ECO:0000256" key="1">
    <source>
        <dbReference type="ARBA" id="ARBA00009740"/>
    </source>
</evidence>
<dbReference type="InterPro" id="IPR010686">
    <property type="entry name" value="OBAP-like"/>
</dbReference>